<protein>
    <submittedName>
        <fullName evidence="2">Putative HTH-domain containing protein</fullName>
    </submittedName>
</protein>
<evidence type="ECO:0000313" key="2">
    <source>
        <dbReference type="EMBL" id="ASW27626.1"/>
    </source>
</evidence>
<proteinExistence type="predicted"/>
<feature type="domain" description="HTH cro/C1-type" evidence="1">
    <location>
        <begin position="33"/>
        <end position="71"/>
    </location>
</feature>
<accession>A0A248XD56</accession>
<organism evidence="2 3">
    <name type="scientific">Klebsiella phage YMC16/01/N133_KPN_BP</name>
    <dbReference type="NCBI Taxonomy" id="2026102"/>
    <lineage>
        <taxon>Viruses</taxon>
        <taxon>Duplodnaviria</taxon>
        <taxon>Heunggongvirae</taxon>
        <taxon>Uroviricota</taxon>
        <taxon>Caudoviricetes</taxon>
        <taxon>Casjensviridae</taxon>
        <taxon>Seodaemunguvirus</taxon>
        <taxon>Seodaemunguvirus YMC16-01N133</taxon>
    </lineage>
</organism>
<evidence type="ECO:0000259" key="1">
    <source>
        <dbReference type="PROSITE" id="PS50943"/>
    </source>
</evidence>
<dbReference type="GO" id="GO:0003677">
    <property type="term" value="F:DNA binding"/>
    <property type="evidence" value="ECO:0007669"/>
    <property type="project" value="InterPro"/>
</dbReference>
<reference evidence="2 3" key="1">
    <citation type="submission" date="2017-07" db="EMBL/GenBank/DDBJ databases">
        <title>Complete Genome Sequence of the Klebsiella phage YMC16/01/N133_KPN_BP.</title>
        <authorList>
            <person name="Jeon J."/>
            <person name="Yong D."/>
            <person name="Lee K."/>
        </authorList>
    </citation>
    <scope>NUCLEOTIDE SEQUENCE [LARGE SCALE GENOMIC DNA]</scope>
</reference>
<dbReference type="PROSITE" id="PS50943">
    <property type="entry name" value="HTH_CROC1"/>
    <property type="match status" value="1"/>
</dbReference>
<dbReference type="InterPro" id="IPR010982">
    <property type="entry name" value="Lambda_DNA-bd_dom_sf"/>
</dbReference>
<evidence type="ECO:0000313" key="3">
    <source>
        <dbReference type="Proteomes" id="UP000221999"/>
    </source>
</evidence>
<name>A0A248XD56_9CAUD</name>
<dbReference type="EMBL" id="MF476925">
    <property type="protein sequence ID" value="ASW27626.1"/>
    <property type="molecule type" value="Genomic_DNA"/>
</dbReference>
<gene>
    <name evidence="2" type="ORF">KPNN133_007</name>
</gene>
<dbReference type="InterPro" id="IPR001387">
    <property type="entry name" value="Cro/C1-type_HTH"/>
</dbReference>
<dbReference type="Gene3D" id="1.10.260.40">
    <property type="entry name" value="lambda repressor-like DNA-binding domains"/>
    <property type="match status" value="1"/>
</dbReference>
<dbReference type="Pfam" id="PF01381">
    <property type="entry name" value="HTH_3"/>
    <property type="match status" value="1"/>
</dbReference>
<sequence>MRDKAFAQRLNTACDGHPHIPAYGQGRQTWVKEKLDVSHEAVRKWFTGESRPRPDKMKMLALNLEVDEAWLALGIAPDQTPREKKARDATAEGAVNVVTGLLQMNGATCAFPAEQDPASGYVHVYAIMRGVQLAIHVSLAKKLGDNQWKFIIPKEYEQCRVIGAIHVRPNRLHLVSMDHDMIDRYRVRKGGFFEIVASYHDGHYWSGGDKWPRIESFARDL</sequence>
<dbReference type="Proteomes" id="UP000221999">
    <property type="component" value="Segment"/>
</dbReference>
<keyword evidence="3" id="KW-1185">Reference proteome</keyword>